<feature type="compositionally biased region" description="Pro residues" evidence="1">
    <location>
        <begin position="26"/>
        <end position="39"/>
    </location>
</feature>
<evidence type="ECO:0000313" key="3">
    <source>
        <dbReference type="Proteomes" id="UP000070544"/>
    </source>
</evidence>
<reference evidence="2 3" key="1">
    <citation type="journal article" date="2015" name="Genome Biol. Evol.">
        <title>Phylogenomic analyses indicate that early fungi evolved digesting cell walls of algal ancestors of land plants.</title>
        <authorList>
            <person name="Chang Y."/>
            <person name="Wang S."/>
            <person name="Sekimoto S."/>
            <person name="Aerts A.L."/>
            <person name="Choi C."/>
            <person name="Clum A."/>
            <person name="LaButti K.M."/>
            <person name="Lindquist E.A."/>
            <person name="Yee Ngan C."/>
            <person name="Ohm R.A."/>
            <person name="Salamov A.A."/>
            <person name="Grigoriev I.V."/>
            <person name="Spatafora J.W."/>
            <person name="Berbee M.L."/>
        </authorList>
    </citation>
    <scope>NUCLEOTIDE SEQUENCE [LARGE SCALE GENOMIC DNA]</scope>
    <source>
        <strain evidence="2 3">JEL478</strain>
    </source>
</reference>
<gene>
    <name evidence="2" type="ORF">M427DRAFT_56738</name>
</gene>
<feature type="region of interest" description="Disordered" evidence="1">
    <location>
        <begin position="13"/>
        <end position="46"/>
    </location>
</feature>
<protein>
    <submittedName>
        <fullName evidence="2">Uncharacterized protein</fullName>
    </submittedName>
</protein>
<organism evidence="2 3">
    <name type="scientific">Gonapodya prolifera (strain JEL478)</name>
    <name type="common">Monoblepharis prolifera</name>
    <dbReference type="NCBI Taxonomy" id="1344416"/>
    <lineage>
        <taxon>Eukaryota</taxon>
        <taxon>Fungi</taxon>
        <taxon>Fungi incertae sedis</taxon>
        <taxon>Chytridiomycota</taxon>
        <taxon>Chytridiomycota incertae sedis</taxon>
        <taxon>Monoblepharidomycetes</taxon>
        <taxon>Monoblepharidales</taxon>
        <taxon>Gonapodyaceae</taxon>
        <taxon>Gonapodya</taxon>
    </lineage>
</organism>
<evidence type="ECO:0000313" key="2">
    <source>
        <dbReference type="EMBL" id="KXS15378.1"/>
    </source>
</evidence>
<keyword evidence="3" id="KW-1185">Reference proteome</keyword>
<sequence>MSKREFPRVFVPSVGSTFPTHHPNVPLSPLPLPFPPPTTPTRRSPRHRRLLAQLARAQTSPRRPGREAVRGGVGVAWRCAG</sequence>
<dbReference type="EMBL" id="KQ965762">
    <property type="protein sequence ID" value="KXS15378.1"/>
    <property type="molecule type" value="Genomic_DNA"/>
</dbReference>
<name>A0A139AF45_GONPJ</name>
<evidence type="ECO:0000256" key="1">
    <source>
        <dbReference type="SAM" id="MobiDB-lite"/>
    </source>
</evidence>
<dbReference type="AlphaFoldDB" id="A0A139AF45"/>
<accession>A0A139AF45</accession>
<dbReference type="Proteomes" id="UP000070544">
    <property type="component" value="Unassembled WGS sequence"/>
</dbReference>
<proteinExistence type="predicted"/>